<feature type="region of interest" description="Disordered" evidence="1">
    <location>
        <begin position="196"/>
        <end position="222"/>
    </location>
</feature>
<accession>G1KN91</accession>
<dbReference type="SUPFAM" id="SSF49562">
    <property type="entry name" value="C2 domain (Calcium/lipid-binding domain, CaLB)"/>
    <property type="match status" value="1"/>
</dbReference>
<dbReference type="AlphaFoldDB" id="G1KN91"/>
<keyword evidence="4" id="KW-1185">Reference proteome</keyword>
<dbReference type="HOGENOM" id="CLU_009822_1_0_1"/>
<reference evidence="3" key="2">
    <citation type="submission" date="2025-08" db="UniProtKB">
        <authorList>
            <consortium name="Ensembl"/>
        </authorList>
    </citation>
    <scope>IDENTIFICATION</scope>
</reference>
<dbReference type="InterPro" id="IPR027876">
    <property type="entry name" value="DUF4550"/>
</dbReference>
<evidence type="ECO:0000259" key="2">
    <source>
        <dbReference type="Pfam" id="PF15084"/>
    </source>
</evidence>
<reference evidence="3" key="3">
    <citation type="submission" date="2025-09" db="UniProtKB">
        <authorList>
            <consortium name="Ensembl"/>
        </authorList>
    </citation>
    <scope>IDENTIFICATION</scope>
</reference>
<dbReference type="InterPro" id="IPR035892">
    <property type="entry name" value="C2_domain_sf"/>
</dbReference>
<dbReference type="PANTHER" id="PTHR33667:SF7">
    <property type="entry name" value="RIKEN CDNA 1810020O05 GENE"/>
    <property type="match status" value="1"/>
</dbReference>
<feature type="domain" description="DUF4550" evidence="2">
    <location>
        <begin position="106"/>
        <end position="199"/>
    </location>
</feature>
<dbReference type="GeneTree" id="ENSGT00390000008330"/>
<feature type="compositionally biased region" description="Polar residues" evidence="1">
    <location>
        <begin position="19"/>
        <end position="28"/>
    </location>
</feature>
<organism evidence="3 4">
    <name type="scientific">Anolis carolinensis</name>
    <name type="common">Green anole</name>
    <name type="synonym">American chameleon</name>
    <dbReference type="NCBI Taxonomy" id="28377"/>
    <lineage>
        <taxon>Eukaryota</taxon>
        <taxon>Metazoa</taxon>
        <taxon>Chordata</taxon>
        <taxon>Craniata</taxon>
        <taxon>Vertebrata</taxon>
        <taxon>Euteleostomi</taxon>
        <taxon>Lepidosauria</taxon>
        <taxon>Squamata</taxon>
        <taxon>Bifurcata</taxon>
        <taxon>Unidentata</taxon>
        <taxon>Episquamata</taxon>
        <taxon>Toxicofera</taxon>
        <taxon>Iguania</taxon>
        <taxon>Dactyloidae</taxon>
        <taxon>Anolis</taxon>
    </lineage>
</organism>
<dbReference type="eggNOG" id="ENOG502QU03">
    <property type="taxonomic scope" value="Eukaryota"/>
</dbReference>
<dbReference type="Proteomes" id="UP000001646">
    <property type="component" value="Chromosome 2"/>
</dbReference>
<dbReference type="Pfam" id="PF15084">
    <property type="entry name" value="DUF4550"/>
    <property type="match status" value="1"/>
</dbReference>
<evidence type="ECO:0000256" key="1">
    <source>
        <dbReference type="SAM" id="MobiDB-lite"/>
    </source>
</evidence>
<sequence length="943" mass="107897">MASHSLDIEEEGEYVDCSSPHSESTYETESPEACGGGYPTPEDETMACCYSVRSQELDPEHIVTCTFSVSLALPLAIQTPKRWSRQETQRTSPPKTREGFIPKMHRFYHIEYFLLPDDTDPRKLDLVLLGSLARLYLETESRAVKPWLENDQIWVSWSHSIEINVTNEFLIKLRDHNIQLRLWDLKEKVCSKARFGKQKPAVPHSDHDFEGELGPNPRSIKNLKKKNFSDERVSKQVLRNHWSHTLRGGGGAGEVPDLAQSEDLNSRRRLQQIEKPLLSSPAPLPGERYVASQLKEKSFKLFDAYLSFSVDNALMTEKQKRELNPLIIRIKSARGLPATPVPIEVLQSSCVPVYCKYKFHNMPPHQTQGRDHGTEVFFKDMNVILIGTLKPEELSEYLRGPPLEIEVHDRDKKMEAIKTKPSLFGEEPGDSKLSNLSFSNINFRYMLQSSFSEEIWHPYGVARISLVDLLLGEKTLNFIVPIQNCSVQDTAVCQGENIAEKDRGGDGSQVIQLPMGHYVNAESHLKVRVEITVPLSPEDELDDSETSHCPYGCIIYIFDYKNTSLLSYLLEEITKINAEALQLDSYPLPIILRSLNTLKLDHKLPYEDVSQLDIITGFHILDGSIHLLVLEGLKNKGLKKLWNKKIDRLQEAKRGRLQIFYNSQLSFHQRLYTDLEAIVFHIRLCKSLTSIMKHPLLYIRDMVPQPCFEALVRLACFWISNILPVPLSPPPSLFPSPLPLPPPTSLTLPLSFVNPQKLYRISSCFFQGNIENLNLFNKMMRREVPQTIRAFPSDGKSIFNYSCQALNSAEITKNLLRVEMAKVPGQRFAYSHNYISAIFAPVDEDIARKASMEQSRKQWLSPEGFVCAGFKSSIESNSLKIVKKVREKWQENFFNAGRLKPVLDRERWSWDKRNDDFELYKKPPLPALYGRQPPPSPKLPFCY</sequence>
<dbReference type="PANTHER" id="PTHR33667">
    <property type="entry name" value="SI:DKEY-57N24.6"/>
    <property type="match status" value="1"/>
</dbReference>
<dbReference type="Ensembl" id="ENSACAT00000013122.4">
    <property type="protein sequence ID" value="ENSACAP00000012865.3"/>
    <property type="gene ID" value="ENSACAG00000013119.4"/>
</dbReference>
<dbReference type="Bgee" id="ENSACAG00000013119">
    <property type="expression patterns" value="Expressed in brain and 13 other cell types or tissues"/>
</dbReference>
<feature type="region of interest" description="Disordered" evidence="1">
    <location>
        <begin position="1"/>
        <end position="38"/>
    </location>
</feature>
<proteinExistence type="predicted"/>
<protein>
    <submittedName>
        <fullName evidence="3">Cilia and flagella associated protein 92 (putative)</fullName>
    </submittedName>
</protein>
<name>G1KN91_ANOCA</name>
<dbReference type="STRING" id="28377.ENSACAP00000012865"/>
<evidence type="ECO:0000313" key="3">
    <source>
        <dbReference type="Ensembl" id="ENSACAP00000012865.3"/>
    </source>
</evidence>
<reference evidence="3 4" key="1">
    <citation type="submission" date="2009-12" db="EMBL/GenBank/DDBJ databases">
        <title>The Genome Sequence of Anolis carolinensis (Green Anole Lizard).</title>
        <authorList>
            <consortium name="The Genome Sequencing Platform"/>
            <person name="Di Palma F."/>
            <person name="Alfoldi J."/>
            <person name="Heiman D."/>
            <person name="Young S."/>
            <person name="Grabherr M."/>
            <person name="Johnson J."/>
            <person name="Lander E.S."/>
            <person name="Lindblad-Toh K."/>
        </authorList>
    </citation>
    <scope>NUCLEOTIDE SEQUENCE [LARGE SCALE GENOMIC DNA]</scope>
    <source>
        <strain evidence="3 4">JBL SC #1</strain>
    </source>
</reference>
<evidence type="ECO:0000313" key="4">
    <source>
        <dbReference type="Proteomes" id="UP000001646"/>
    </source>
</evidence>
<dbReference type="InParanoid" id="G1KN91"/>